<evidence type="ECO:0000256" key="1">
    <source>
        <dbReference type="SAM" id="Coils"/>
    </source>
</evidence>
<dbReference type="Proteomes" id="UP001295684">
    <property type="component" value="Unassembled WGS sequence"/>
</dbReference>
<gene>
    <name evidence="3" type="ORF">ECRASSUSDP1_LOCUS27396</name>
</gene>
<reference evidence="3" key="1">
    <citation type="submission" date="2023-07" db="EMBL/GenBank/DDBJ databases">
        <authorList>
            <consortium name="AG Swart"/>
            <person name="Singh M."/>
            <person name="Singh A."/>
            <person name="Seah K."/>
            <person name="Emmerich C."/>
        </authorList>
    </citation>
    <scope>NUCLEOTIDE SEQUENCE</scope>
    <source>
        <strain evidence="3">DP1</strain>
    </source>
</reference>
<protein>
    <submittedName>
        <fullName evidence="3">Uncharacterized protein</fullName>
    </submittedName>
</protein>
<comment type="caution">
    <text evidence="3">The sequence shown here is derived from an EMBL/GenBank/DDBJ whole genome shotgun (WGS) entry which is preliminary data.</text>
</comment>
<keyword evidence="1" id="KW-0175">Coiled coil</keyword>
<evidence type="ECO:0000313" key="3">
    <source>
        <dbReference type="EMBL" id="CAI2385809.1"/>
    </source>
</evidence>
<accession>A0AAD1Y6Y4</accession>
<proteinExistence type="predicted"/>
<feature type="coiled-coil region" evidence="1">
    <location>
        <begin position="288"/>
        <end position="424"/>
    </location>
</feature>
<evidence type="ECO:0000256" key="2">
    <source>
        <dbReference type="SAM" id="MobiDB-lite"/>
    </source>
</evidence>
<keyword evidence="4" id="KW-1185">Reference proteome</keyword>
<organism evidence="3 4">
    <name type="scientific">Euplotes crassus</name>
    <dbReference type="NCBI Taxonomy" id="5936"/>
    <lineage>
        <taxon>Eukaryota</taxon>
        <taxon>Sar</taxon>
        <taxon>Alveolata</taxon>
        <taxon>Ciliophora</taxon>
        <taxon>Intramacronucleata</taxon>
        <taxon>Spirotrichea</taxon>
        <taxon>Hypotrichia</taxon>
        <taxon>Euplotida</taxon>
        <taxon>Euplotidae</taxon>
        <taxon>Moneuplotes</taxon>
    </lineage>
</organism>
<dbReference type="AlphaFoldDB" id="A0AAD1Y6Y4"/>
<feature type="coiled-coil region" evidence="1">
    <location>
        <begin position="200"/>
        <end position="262"/>
    </location>
</feature>
<dbReference type="EMBL" id="CAMPGE010028272">
    <property type="protein sequence ID" value="CAI2385809.1"/>
    <property type="molecule type" value="Genomic_DNA"/>
</dbReference>
<evidence type="ECO:0000313" key="4">
    <source>
        <dbReference type="Proteomes" id="UP001295684"/>
    </source>
</evidence>
<feature type="region of interest" description="Disordered" evidence="2">
    <location>
        <begin position="709"/>
        <end position="732"/>
    </location>
</feature>
<name>A0AAD1Y6Y4_EUPCR</name>
<feature type="coiled-coil region" evidence="1">
    <location>
        <begin position="486"/>
        <end position="552"/>
    </location>
</feature>
<sequence>MEGSVKETGSFGTLNNIKHKKHKRCDIKMHPLELGSLGQSYNDGTNSSRAKFNNIKHKRLQSMHGMQQVSSMRTLNSQNDSQSKHLRTMTDANELDTMSGEIMFHPNYTKSSAGLINQTYENSEHPVEIIKEVTVNQEGMSNGLERFCTTYADLQTASHQRSDSVESQVLYSLASTKNQEGGYPSIPNLKQGVGSEEDQYESALRNQINLESKLVEYKNKIQMFECSSKTVNKKYQELQKKYSALEKESASLKGTLKKVESERLKISEKWVKCSSKNKQDTVKTKTRNDELSKQLMETLEKVDNMSRENNLLKKSNDEMKEIINSHVTKIKALKSKNKHLKKEKEEIDNAAEDLFERCKMYESQCDELLKYKEDAEQIVANELQEKDRKIIYLKQEKEGYEQKQEELQHELRSMQAEIDLLTNQIDVSEIISEQGFAPAHAMINGELMIAIEDLAKDIGYSLSNSMHRNNNEIECALEVSEMAPSNEELLQIIHKASSKIRELRELIENLSKKLCISENSESLKYGKLKKTIEKLKMDNKRLFNDKNELENQLSPSSKQPHEFYQSMIPKAPGTKSSNFFSKHKLRPSSKKNLKTPGHYSKASILQCTSQSNLKNLKILKQKMTSPHHRNQSEQDKFSGVPFKTYTLLQNSTEPVSPSDGQPGNRRHRKMANLVPEKLIPQKTLDIRTKEDLRHGLVVWNKENVPTNVKKHRKAGSTVNQSSKPRSRHTNSMIDFRVLKANRE</sequence>